<protein>
    <submittedName>
        <fullName evidence="2">Uncharacterized protein</fullName>
    </submittedName>
</protein>
<sequence length="73" mass="8295">MRTPRGLQGQGSGAPQIDIKRTLMLLAVAFIISSLLIILFPGLGTIWRLLIIIGLFAVVFPLLERRRRNRRNR</sequence>
<keyword evidence="1" id="KW-1133">Transmembrane helix</keyword>
<evidence type="ECO:0000313" key="2">
    <source>
        <dbReference type="EMBL" id="QWC09987.1"/>
    </source>
</evidence>
<organism evidence="2 3">
    <name type="scientific">Arthrobacter jiangjiafuii</name>
    <dbReference type="NCBI Taxonomy" id="2817475"/>
    <lineage>
        <taxon>Bacteria</taxon>
        <taxon>Bacillati</taxon>
        <taxon>Actinomycetota</taxon>
        <taxon>Actinomycetes</taxon>
        <taxon>Micrococcales</taxon>
        <taxon>Micrococcaceae</taxon>
        <taxon>Arthrobacter</taxon>
    </lineage>
</organism>
<proteinExistence type="predicted"/>
<dbReference type="Proteomes" id="UP000676885">
    <property type="component" value="Chromosome"/>
</dbReference>
<feature type="transmembrane region" description="Helical" evidence="1">
    <location>
        <begin position="21"/>
        <end position="40"/>
    </location>
</feature>
<keyword evidence="3" id="KW-1185">Reference proteome</keyword>
<gene>
    <name evidence="2" type="ORF">KKR91_16315</name>
</gene>
<feature type="transmembrane region" description="Helical" evidence="1">
    <location>
        <begin position="46"/>
        <end position="63"/>
    </location>
</feature>
<name>A0A975M4Z1_9MICC</name>
<keyword evidence="1" id="KW-0472">Membrane</keyword>
<dbReference type="KEGG" id="ajg:KKR91_16315"/>
<keyword evidence="1" id="KW-0812">Transmembrane</keyword>
<accession>A0A975M4Z1</accession>
<evidence type="ECO:0000256" key="1">
    <source>
        <dbReference type="SAM" id="Phobius"/>
    </source>
</evidence>
<reference evidence="2 3" key="1">
    <citation type="submission" date="2021-05" db="EMBL/GenBank/DDBJ databases">
        <title>Novel species in genus Arthrobacter.</title>
        <authorList>
            <person name="Zhang G."/>
        </authorList>
    </citation>
    <scope>NUCLEOTIDE SEQUENCE [LARGE SCALE GENOMIC DNA]</scope>
    <source>
        <strain evidence="3">zg-ZUI227</strain>
    </source>
</reference>
<dbReference type="RefSeq" id="WP_210227273.1">
    <property type="nucleotide sequence ID" value="NZ_CP076022.1"/>
</dbReference>
<dbReference type="AlphaFoldDB" id="A0A975M4Z1"/>
<dbReference type="EMBL" id="CP076022">
    <property type="protein sequence ID" value="QWC09987.1"/>
    <property type="molecule type" value="Genomic_DNA"/>
</dbReference>
<evidence type="ECO:0000313" key="3">
    <source>
        <dbReference type="Proteomes" id="UP000676885"/>
    </source>
</evidence>